<feature type="transmembrane region" description="Helical" evidence="7">
    <location>
        <begin position="356"/>
        <end position="378"/>
    </location>
</feature>
<evidence type="ECO:0000313" key="9">
    <source>
        <dbReference type="EMBL" id="SEK65707.1"/>
    </source>
</evidence>
<proteinExistence type="inferred from homology"/>
<evidence type="ECO:0000313" key="10">
    <source>
        <dbReference type="Proteomes" id="UP000198953"/>
    </source>
</evidence>
<keyword evidence="5 7" id="KW-0472">Membrane</keyword>
<dbReference type="InterPro" id="IPR003838">
    <property type="entry name" value="ABC3_permease_C"/>
</dbReference>
<dbReference type="InterPro" id="IPR050250">
    <property type="entry name" value="Macrolide_Exporter_MacB"/>
</dbReference>
<dbReference type="EMBL" id="FOBF01000002">
    <property type="protein sequence ID" value="SEK65707.1"/>
    <property type="molecule type" value="Genomic_DNA"/>
</dbReference>
<sequence>MSSPLSERLSGPRWRKLRRDMALAWGRTVMMIVAIAAGVTGIGAVLSANAIASREITRNYLGTAPAAATLELDRADAALAEQVRGRPGITDAQARATLTATMRIGPDEWRTLVLFVVPDFDDMRISTFARESGAWPPPSGTMLIERAARDMVPPGPVEVRLPGGQSRTITVSGTVHDPSLAPAWQDRAGYGYITPQTLAVLGGSATLDELKIRTEATTREGIAQTSRELAAWLRTQGNQVHEIQVPPPGQHPHEGQMQALMLMLLIFALLGLMLAAILVAAVIGGMLVQQIRQIGVMKAIGARTGQIAGLYAVQVLLLGLAAAAVGVPVGTLAGRAFADVVADLLNLNLHSQAVPLWVYASQLVAAVLVPLLVAAVPIRRAARLTIREAISDYGVRQETVSARLTGLSRTLLMALRNAFRRRARLALTLGLLSVGGALFLAGLNVAAAWQRTVDDGMAARRYDMEVRLAAADPALVERIRTTPGVTRVETWGGAPTAAGDVVSTYPDGGHGSFSLRGVPEDSRLLDLPLTSGRWLAPGDTNAVVLNSMAANPLPDAKAGDTLTLNLDGRATTWHIVGTVREIGSPAAAYVTKTAFEQHAGPARDLRIATSDTAAVQRVLRDARVEGSNLATAELREAVGGHTFVLIGALIALAVLMAIIGVLGLTATTGTSMVERTREFAVMQAIGATPRTVLGIVLGETVFVGLLSWLAAALLALPVSWMIGDLLGDLAFRAPLPLTISPLALGLWALAAVAGSALAGAAPARRAARLTIRQALAYV</sequence>
<dbReference type="PANTHER" id="PTHR30572:SF4">
    <property type="entry name" value="ABC TRANSPORTER PERMEASE YTRF"/>
    <property type="match status" value="1"/>
</dbReference>
<name>A0A1H7IVJ9_9ACTN</name>
<comment type="similarity">
    <text evidence="6">Belongs to the ABC-4 integral membrane protein family.</text>
</comment>
<dbReference type="RefSeq" id="WP_091098517.1">
    <property type="nucleotide sequence ID" value="NZ_FOBF01000002.1"/>
</dbReference>
<dbReference type="STRING" id="46177.SAMN05660976_00927"/>
<dbReference type="OrthoDB" id="9780560at2"/>
<evidence type="ECO:0000259" key="8">
    <source>
        <dbReference type="Pfam" id="PF02687"/>
    </source>
</evidence>
<dbReference type="GO" id="GO:0005886">
    <property type="term" value="C:plasma membrane"/>
    <property type="evidence" value="ECO:0007669"/>
    <property type="project" value="UniProtKB-SubCell"/>
</dbReference>
<dbReference type="GO" id="GO:0022857">
    <property type="term" value="F:transmembrane transporter activity"/>
    <property type="evidence" value="ECO:0007669"/>
    <property type="project" value="TreeGrafter"/>
</dbReference>
<feature type="transmembrane region" description="Helical" evidence="7">
    <location>
        <begin position="309"/>
        <end position="336"/>
    </location>
</feature>
<keyword evidence="10" id="KW-1185">Reference proteome</keyword>
<evidence type="ECO:0000256" key="6">
    <source>
        <dbReference type="ARBA" id="ARBA00038076"/>
    </source>
</evidence>
<dbReference type="PANTHER" id="PTHR30572">
    <property type="entry name" value="MEMBRANE COMPONENT OF TRANSPORTER-RELATED"/>
    <property type="match status" value="1"/>
</dbReference>
<evidence type="ECO:0000256" key="7">
    <source>
        <dbReference type="SAM" id="Phobius"/>
    </source>
</evidence>
<reference evidence="9 10" key="1">
    <citation type="submission" date="2016-10" db="EMBL/GenBank/DDBJ databases">
        <authorList>
            <person name="de Groot N.N."/>
        </authorList>
    </citation>
    <scope>NUCLEOTIDE SEQUENCE [LARGE SCALE GENOMIC DNA]</scope>
    <source>
        <strain evidence="9 10">DSM 43357</strain>
    </source>
</reference>
<keyword evidence="3 7" id="KW-0812">Transmembrane</keyword>
<dbReference type="Proteomes" id="UP000198953">
    <property type="component" value="Unassembled WGS sequence"/>
</dbReference>
<feature type="transmembrane region" description="Helical" evidence="7">
    <location>
        <begin position="692"/>
        <end position="722"/>
    </location>
</feature>
<feature type="transmembrane region" description="Helical" evidence="7">
    <location>
        <begin position="425"/>
        <end position="449"/>
    </location>
</feature>
<evidence type="ECO:0000256" key="3">
    <source>
        <dbReference type="ARBA" id="ARBA00022692"/>
    </source>
</evidence>
<feature type="domain" description="ABC3 transporter permease C-terminal" evidence="8">
    <location>
        <begin position="651"/>
        <end position="770"/>
    </location>
</feature>
<dbReference type="AlphaFoldDB" id="A0A1H7IVJ9"/>
<feature type="transmembrane region" description="Helical" evidence="7">
    <location>
        <begin position="742"/>
        <end position="763"/>
    </location>
</feature>
<feature type="transmembrane region" description="Helical" evidence="7">
    <location>
        <begin position="21"/>
        <end position="46"/>
    </location>
</feature>
<organism evidence="9 10">
    <name type="scientific">Nonomuraea pusilla</name>
    <dbReference type="NCBI Taxonomy" id="46177"/>
    <lineage>
        <taxon>Bacteria</taxon>
        <taxon>Bacillati</taxon>
        <taxon>Actinomycetota</taxon>
        <taxon>Actinomycetes</taxon>
        <taxon>Streptosporangiales</taxon>
        <taxon>Streptosporangiaceae</taxon>
        <taxon>Nonomuraea</taxon>
    </lineage>
</organism>
<keyword evidence="4 7" id="KW-1133">Transmembrane helix</keyword>
<evidence type="ECO:0000256" key="1">
    <source>
        <dbReference type="ARBA" id="ARBA00004651"/>
    </source>
</evidence>
<feature type="transmembrane region" description="Helical" evidence="7">
    <location>
        <begin position="260"/>
        <end position="288"/>
    </location>
</feature>
<evidence type="ECO:0000256" key="4">
    <source>
        <dbReference type="ARBA" id="ARBA00022989"/>
    </source>
</evidence>
<evidence type="ECO:0000256" key="5">
    <source>
        <dbReference type="ARBA" id="ARBA00023136"/>
    </source>
</evidence>
<keyword evidence="2" id="KW-1003">Cell membrane</keyword>
<accession>A0A1H7IVJ9</accession>
<feature type="domain" description="ABC3 transporter permease C-terminal" evidence="8">
    <location>
        <begin position="266"/>
        <end position="385"/>
    </location>
</feature>
<gene>
    <name evidence="9" type="ORF">SAMN05660976_00927</name>
</gene>
<dbReference type="Pfam" id="PF02687">
    <property type="entry name" value="FtsX"/>
    <property type="match status" value="2"/>
</dbReference>
<comment type="subcellular location">
    <subcellularLocation>
        <location evidence="1">Cell membrane</location>
        <topology evidence="1">Multi-pass membrane protein</topology>
    </subcellularLocation>
</comment>
<feature type="transmembrane region" description="Helical" evidence="7">
    <location>
        <begin position="643"/>
        <end position="667"/>
    </location>
</feature>
<evidence type="ECO:0000256" key="2">
    <source>
        <dbReference type="ARBA" id="ARBA00022475"/>
    </source>
</evidence>
<protein>
    <submittedName>
        <fullName evidence="9">Putative ABC transport system permease protein</fullName>
    </submittedName>
</protein>